<dbReference type="PROSITE" id="PS50222">
    <property type="entry name" value="EF_HAND_2"/>
    <property type="match status" value="1"/>
</dbReference>
<feature type="compositionally biased region" description="Low complexity" evidence="2">
    <location>
        <begin position="205"/>
        <end position="249"/>
    </location>
</feature>
<organism evidence="4 5">
    <name type="scientific">Panicum miliaceum</name>
    <name type="common">Proso millet</name>
    <name type="synonym">Broomcorn millet</name>
    <dbReference type="NCBI Taxonomy" id="4540"/>
    <lineage>
        <taxon>Eukaryota</taxon>
        <taxon>Viridiplantae</taxon>
        <taxon>Streptophyta</taxon>
        <taxon>Embryophyta</taxon>
        <taxon>Tracheophyta</taxon>
        <taxon>Spermatophyta</taxon>
        <taxon>Magnoliopsida</taxon>
        <taxon>Liliopsida</taxon>
        <taxon>Poales</taxon>
        <taxon>Poaceae</taxon>
        <taxon>PACMAD clade</taxon>
        <taxon>Panicoideae</taxon>
        <taxon>Panicodae</taxon>
        <taxon>Paniceae</taxon>
        <taxon>Panicinae</taxon>
        <taxon>Panicum</taxon>
        <taxon>Panicum sect. Panicum</taxon>
    </lineage>
</organism>
<accession>A0A3L6TMR9</accession>
<feature type="region of interest" description="Disordered" evidence="2">
    <location>
        <begin position="335"/>
        <end position="354"/>
    </location>
</feature>
<evidence type="ECO:0000256" key="1">
    <source>
        <dbReference type="ARBA" id="ARBA00022837"/>
    </source>
</evidence>
<evidence type="ECO:0000313" key="5">
    <source>
        <dbReference type="Proteomes" id="UP000275267"/>
    </source>
</evidence>
<sequence length="778" mass="85416">MSSLLNLFLEDESDGSDDELEMVVVLIAKMEEMESNKRPKHGGRPEKMMGGFLSRVLLLAFGYAYPAYECYKTVELNKPEIEQLIFWCQYWILVALLTVLERFGDLTVSWLPFYSEAKLMFFVYLWYPKTKGTTYIYGTFFRPYISQHENEIDRNLLELRARATDTVVLYFQKAAFAGQNTFFDVLKYVASQSPSQKSKQRPHQEPQQPQQQQPQVQQQQQQPQKQAAPVMRRAASIAARQAAMAQQSQETKPVPSSPKIKRQASAKSSSVASTKPVAAASTQKPGGSPKKSEVKHAVEPVPTPATSAGSPKSEPSAKSLPEAEEVDKMAIDEAGGDAEEGTEELDPALEETPMEETIRAGREAGAMERSSSGWFRWRRKKAREGRGAGEEGDHHKMVVDGSEIRELVEDREAFGMLVDTTFRQLDANGDGRLSVRELRPAVADIGAALGLPAEGASPNTDHICSEVVSELTHGTSQGEVSKAEFQEALSDILLGMAAGLKRDPIVILRMDGEDLRDFVASARYEPSAAAVFSRVGSEGVSLRRCLSAALQQLAVDHGVPPASDAWVVENIVEPALRQLPADQLEQPASRDAFVQRLRELLGAVAERLQEQPVIVAHTENTYDGSGVKRLLANKFELDKTVRWAMPMPILCEIFVSVNQLLDSVWRGVPGEHKNKASKECLVAALDKMADAASLPRYGAVKQVDAVVDEAIKAANADDGETVDEARFKKLLTDTLGAVMRQLNSNPVFISTNTVVHEPLSGSSDLFSSPAPVTSSPSE</sequence>
<dbReference type="PANTHER" id="PTHR34574">
    <property type="entry name" value="CALCIUM-BINDING EF-HAND FAMILY PROTEIN-RELATED"/>
    <property type="match status" value="1"/>
</dbReference>
<protein>
    <recommendedName>
        <fullName evidence="3">EF-hand domain-containing protein</fullName>
    </recommendedName>
</protein>
<feature type="region of interest" description="Disordered" evidence="2">
    <location>
        <begin position="194"/>
        <end position="324"/>
    </location>
</feature>
<dbReference type="PANTHER" id="PTHR34574:SF7">
    <property type="entry name" value="CALCIUM-BINDING EF-HAND FAMILY PROTEIN"/>
    <property type="match status" value="1"/>
</dbReference>
<evidence type="ECO:0000313" key="4">
    <source>
        <dbReference type="EMBL" id="RLN40916.1"/>
    </source>
</evidence>
<dbReference type="InterPro" id="IPR004345">
    <property type="entry name" value="TB2_DP1_HVA22"/>
</dbReference>
<keyword evidence="5" id="KW-1185">Reference proteome</keyword>
<evidence type="ECO:0000256" key="2">
    <source>
        <dbReference type="SAM" id="MobiDB-lite"/>
    </source>
</evidence>
<dbReference type="AlphaFoldDB" id="A0A3L6TMR9"/>
<keyword evidence="1" id="KW-0106">Calcium</keyword>
<dbReference type="EMBL" id="PQIB02000001">
    <property type="protein sequence ID" value="RLN40916.1"/>
    <property type="molecule type" value="Genomic_DNA"/>
</dbReference>
<dbReference type="Pfam" id="PF13202">
    <property type="entry name" value="EF-hand_5"/>
    <property type="match status" value="1"/>
</dbReference>
<dbReference type="SUPFAM" id="SSF47473">
    <property type="entry name" value="EF-hand"/>
    <property type="match status" value="1"/>
</dbReference>
<comment type="caution">
    <text evidence="4">The sequence shown here is derived from an EMBL/GenBank/DDBJ whole genome shotgun (WGS) entry which is preliminary data.</text>
</comment>
<reference evidence="5" key="1">
    <citation type="journal article" date="2019" name="Nat. Commun.">
        <title>The genome of broomcorn millet.</title>
        <authorList>
            <person name="Zou C."/>
            <person name="Miki D."/>
            <person name="Li D."/>
            <person name="Tang Q."/>
            <person name="Xiao L."/>
            <person name="Rajput S."/>
            <person name="Deng P."/>
            <person name="Jia W."/>
            <person name="Huang R."/>
            <person name="Zhang M."/>
            <person name="Sun Y."/>
            <person name="Hu J."/>
            <person name="Fu X."/>
            <person name="Schnable P.S."/>
            <person name="Li F."/>
            <person name="Zhang H."/>
            <person name="Feng B."/>
            <person name="Zhu X."/>
            <person name="Liu R."/>
            <person name="Schnable J.C."/>
            <person name="Zhu J.-K."/>
            <person name="Zhang H."/>
        </authorList>
    </citation>
    <scope>NUCLEOTIDE SEQUENCE [LARGE SCALE GENOMIC DNA]</scope>
</reference>
<dbReference type="InterPro" id="IPR018247">
    <property type="entry name" value="EF_Hand_1_Ca_BS"/>
</dbReference>
<dbReference type="InterPro" id="IPR011992">
    <property type="entry name" value="EF-hand-dom_pair"/>
</dbReference>
<feature type="domain" description="EF-hand" evidence="3">
    <location>
        <begin position="418"/>
        <end position="448"/>
    </location>
</feature>
<dbReference type="PROSITE" id="PS00018">
    <property type="entry name" value="EF_HAND_1"/>
    <property type="match status" value="1"/>
</dbReference>
<dbReference type="Gene3D" id="1.10.238.10">
    <property type="entry name" value="EF-hand"/>
    <property type="match status" value="1"/>
</dbReference>
<dbReference type="OrthoDB" id="434647at2759"/>
<gene>
    <name evidence="4" type="ORF">C2845_PM01G09420</name>
</gene>
<proteinExistence type="predicted"/>
<name>A0A3L6TMR9_PANMI</name>
<dbReference type="InterPro" id="IPR002048">
    <property type="entry name" value="EF_hand_dom"/>
</dbReference>
<dbReference type="Pfam" id="PF03134">
    <property type="entry name" value="TB2_DP1_HVA22"/>
    <property type="match status" value="1"/>
</dbReference>
<dbReference type="Proteomes" id="UP000275267">
    <property type="component" value="Unassembled WGS sequence"/>
</dbReference>
<evidence type="ECO:0000259" key="3">
    <source>
        <dbReference type="PROSITE" id="PS50222"/>
    </source>
</evidence>
<dbReference type="GO" id="GO:0005509">
    <property type="term" value="F:calcium ion binding"/>
    <property type="evidence" value="ECO:0007669"/>
    <property type="project" value="InterPro"/>
</dbReference>
<feature type="compositionally biased region" description="Low complexity" evidence="2">
    <location>
        <begin position="265"/>
        <end position="282"/>
    </location>
</feature>